<evidence type="ECO:0000313" key="2">
    <source>
        <dbReference type="Proteomes" id="UP001175271"/>
    </source>
</evidence>
<protein>
    <submittedName>
        <fullName evidence="1">Uncharacterized protein</fullName>
    </submittedName>
</protein>
<name>A0AA39LU18_9BILA</name>
<reference evidence="1" key="1">
    <citation type="submission" date="2023-06" db="EMBL/GenBank/DDBJ databases">
        <title>Genomic analysis of the entomopathogenic nematode Steinernema hermaphroditum.</title>
        <authorList>
            <person name="Schwarz E.M."/>
            <person name="Heppert J.K."/>
            <person name="Baniya A."/>
            <person name="Schwartz H.T."/>
            <person name="Tan C.-H."/>
            <person name="Antoshechkin I."/>
            <person name="Sternberg P.W."/>
            <person name="Goodrich-Blair H."/>
            <person name="Dillman A.R."/>
        </authorList>
    </citation>
    <scope>NUCLEOTIDE SEQUENCE</scope>
    <source>
        <strain evidence="1">PS9179</strain>
        <tissue evidence="1">Whole animal</tissue>
    </source>
</reference>
<dbReference type="EMBL" id="JAUCMV010000003">
    <property type="protein sequence ID" value="KAK0409325.1"/>
    <property type="molecule type" value="Genomic_DNA"/>
</dbReference>
<gene>
    <name evidence="1" type="ORF">QR680_004475</name>
</gene>
<proteinExistence type="predicted"/>
<evidence type="ECO:0000313" key="1">
    <source>
        <dbReference type="EMBL" id="KAK0409325.1"/>
    </source>
</evidence>
<dbReference type="Proteomes" id="UP001175271">
    <property type="component" value="Unassembled WGS sequence"/>
</dbReference>
<accession>A0AA39LU18</accession>
<comment type="caution">
    <text evidence="1">The sequence shown here is derived from an EMBL/GenBank/DDBJ whole genome shotgun (WGS) entry which is preliminary data.</text>
</comment>
<keyword evidence="2" id="KW-1185">Reference proteome</keyword>
<sequence>MDDLPANFLDDVFFICYSTAVRIASDLTGTFGGAALLFCQHLHCVSYETSNVNRISKHRYSISDGLASTETVLPRYVGCHWLVLRQGCAQNKDVSVPRDAFARKNARSILGAYLYTADLGSQWTGFLLGCRRLTNMHVHTEFEGSLREVFSKMVYRKQLTTLCIHESVFIDGRVIGLVINQLSQKQFRSLTTGSRHLLLAILELWKANPNMFNGKHVDYENLNGVRGLTDEFTTGLHFHEETNGRGQLFRSRSECFMDTPSHIYKLAFSDIETAPYAAYVIFDCKGKEENVGETEFFLQSSKIHFCFGEV</sequence>
<organism evidence="1 2">
    <name type="scientific">Steinernema hermaphroditum</name>
    <dbReference type="NCBI Taxonomy" id="289476"/>
    <lineage>
        <taxon>Eukaryota</taxon>
        <taxon>Metazoa</taxon>
        <taxon>Ecdysozoa</taxon>
        <taxon>Nematoda</taxon>
        <taxon>Chromadorea</taxon>
        <taxon>Rhabditida</taxon>
        <taxon>Tylenchina</taxon>
        <taxon>Panagrolaimomorpha</taxon>
        <taxon>Strongyloidoidea</taxon>
        <taxon>Steinernematidae</taxon>
        <taxon>Steinernema</taxon>
    </lineage>
</organism>
<dbReference type="AlphaFoldDB" id="A0AA39LU18"/>